<dbReference type="InterPro" id="IPR016181">
    <property type="entry name" value="Acyl_CoA_acyltransferase"/>
</dbReference>
<organism evidence="4 5">
    <name type="scientific">Salicibibacter cibi</name>
    <dbReference type="NCBI Taxonomy" id="2743001"/>
    <lineage>
        <taxon>Bacteria</taxon>
        <taxon>Bacillati</taxon>
        <taxon>Bacillota</taxon>
        <taxon>Bacilli</taxon>
        <taxon>Bacillales</taxon>
        <taxon>Bacillaceae</taxon>
        <taxon>Salicibibacter</taxon>
    </lineage>
</organism>
<dbReference type="KEGG" id="scib:HUG20_18790"/>
<reference evidence="4 5" key="1">
    <citation type="submission" date="2020-06" db="EMBL/GenBank/DDBJ databases">
        <title>Genomic analysis of Salicibibacter sp. NKC21-4.</title>
        <authorList>
            <person name="Oh Y.J."/>
        </authorList>
    </citation>
    <scope>NUCLEOTIDE SEQUENCE [LARGE SCALE GENOMIC DNA]</scope>
    <source>
        <strain evidence="4 5">NKC21-4</strain>
    </source>
</reference>
<dbReference type="GO" id="GO:0016747">
    <property type="term" value="F:acyltransferase activity, transferring groups other than amino-acyl groups"/>
    <property type="evidence" value="ECO:0007669"/>
    <property type="project" value="InterPro"/>
</dbReference>
<dbReference type="RefSeq" id="WP_200086511.1">
    <property type="nucleotide sequence ID" value="NZ_CP054706.1"/>
</dbReference>
<evidence type="ECO:0000259" key="3">
    <source>
        <dbReference type="PROSITE" id="PS51186"/>
    </source>
</evidence>
<dbReference type="PANTHER" id="PTHR43072:SF23">
    <property type="entry name" value="UPF0039 PROTEIN C11D3.02C"/>
    <property type="match status" value="1"/>
</dbReference>
<dbReference type="CDD" id="cd04301">
    <property type="entry name" value="NAT_SF"/>
    <property type="match status" value="1"/>
</dbReference>
<evidence type="ECO:0000313" key="5">
    <source>
        <dbReference type="Proteomes" id="UP000595349"/>
    </source>
</evidence>
<dbReference type="PANTHER" id="PTHR43072">
    <property type="entry name" value="N-ACETYLTRANSFERASE"/>
    <property type="match status" value="1"/>
</dbReference>
<proteinExistence type="predicted"/>
<dbReference type="EMBL" id="CP054706">
    <property type="protein sequence ID" value="QQK81758.1"/>
    <property type="molecule type" value="Genomic_DNA"/>
</dbReference>
<evidence type="ECO:0000313" key="4">
    <source>
        <dbReference type="EMBL" id="QQK81758.1"/>
    </source>
</evidence>
<evidence type="ECO:0000256" key="2">
    <source>
        <dbReference type="ARBA" id="ARBA00023315"/>
    </source>
</evidence>
<protein>
    <submittedName>
        <fullName evidence="4">GNAT family N-acetyltransferase</fullName>
    </submittedName>
</protein>
<name>A0A7T6ZDY2_9BACI</name>
<dbReference type="PROSITE" id="PS51186">
    <property type="entry name" value="GNAT"/>
    <property type="match status" value="1"/>
</dbReference>
<keyword evidence="2" id="KW-0012">Acyltransferase</keyword>
<dbReference type="Pfam" id="PF00583">
    <property type="entry name" value="Acetyltransf_1"/>
    <property type="match status" value="1"/>
</dbReference>
<evidence type="ECO:0000256" key="1">
    <source>
        <dbReference type="ARBA" id="ARBA00022679"/>
    </source>
</evidence>
<sequence length="168" mass="19076">MIRYAQKTDMAEIMNIVKKTVRVMNADGSDQWNGSYPTSRHFLTDINKQSLFVLVAGGKISGFITVDQNIDSRFQQMTWTYPDQDAGTFHRLAVDPDGRNHGVASQLIHFAEAKCAAEELKTMKIDTYALNQSARALFERLGYKLVGFSREGTGKPYPFYYYEKILSV</sequence>
<dbReference type="InterPro" id="IPR000182">
    <property type="entry name" value="GNAT_dom"/>
</dbReference>
<dbReference type="Gene3D" id="3.40.630.30">
    <property type="match status" value="1"/>
</dbReference>
<dbReference type="AlphaFoldDB" id="A0A7T6ZDY2"/>
<keyword evidence="5" id="KW-1185">Reference proteome</keyword>
<accession>A0A7T6ZDY2</accession>
<feature type="domain" description="N-acetyltransferase" evidence="3">
    <location>
        <begin position="1"/>
        <end position="167"/>
    </location>
</feature>
<dbReference type="SUPFAM" id="SSF55729">
    <property type="entry name" value="Acyl-CoA N-acyltransferases (Nat)"/>
    <property type="match status" value="1"/>
</dbReference>
<gene>
    <name evidence="4" type="ORF">HUG20_18790</name>
</gene>
<dbReference type="Proteomes" id="UP000595349">
    <property type="component" value="Chromosome"/>
</dbReference>
<keyword evidence="1 4" id="KW-0808">Transferase</keyword>